<dbReference type="SUPFAM" id="SSF52402">
    <property type="entry name" value="Adenine nucleotide alpha hydrolases-like"/>
    <property type="match status" value="1"/>
</dbReference>
<evidence type="ECO:0000313" key="5">
    <source>
        <dbReference type="EMBL" id="MBD9362427.1"/>
    </source>
</evidence>
<keyword evidence="6" id="KW-1185">Reference proteome</keyword>
<dbReference type="InterPro" id="IPR001962">
    <property type="entry name" value="Asn_synthase"/>
</dbReference>
<dbReference type="Pfam" id="PF00733">
    <property type="entry name" value="Asn_synthase"/>
    <property type="match status" value="1"/>
</dbReference>
<dbReference type="Gene3D" id="3.40.50.620">
    <property type="entry name" value="HUPs"/>
    <property type="match status" value="1"/>
</dbReference>
<dbReference type="InterPro" id="IPR029055">
    <property type="entry name" value="Ntn_hydrolases_N"/>
</dbReference>
<dbReference type="PROSITE" id="PS51278">
    <property type="entry name" value="GATASE_TYPE_2"/>
    <property type="match status" value="1"/>
</dbReference>
<dbReference type="PANTHER" id="PTHR43284">
    <property type="entry name" value="ASPARAGINE SYNTHETASE (GLUTAMINE-HYDROLYZING)"/>
    <property type="match status" value="1"/>
</dbReference>
<dbReference type="RefSeq" id="WP_192395203.1">
    <property type="nucleotide sequence ID" value="NZ_JACXST010000003.1"/>
</dbReference>
<dbReference type="EMBL" id="JACXST010000003">
    <property type="protein sequence ID" value="MBD9362427.1"/>
    <property type="molecule type" value="Genomic_DNA"/>
</dbReference>
<comment type="pathway">
    <text evidence="1">Amino-acid biosynthesis; L-asparagine biosynthesis; L-asparagine from L-aspartate (L-Gln route): step 1/1.</text>
</comment>
<dbReference type="InterPro" id="IPR014729">
    <property type="entry name" value="Rossmann-like_a/b/a_fold"/>
</dbReference>
<evidence type="ECO:0000256" key="1">
    <source>
        <dbReference type="ARBA" id="ARBA00005187"/>
    </source>
</evidence>
<protein>
    <recommendedName>
        <fullName evidence="2">asparagine synthase (glutamine-hydrolyzing)</fullName>
        <ecNumber evidence="2">6.3.5.4</ecNumber>
    </recommendedName>
</protein>
<dbReference type="EC" id="6.3.5.4" evidence="2"/>
<comment type="caution">
    <text evidence="5">The sequence shown here is derived from an EMBL/GenBank/DDBJ whole genome shotgun (WGS) entry which is preliminary data.</text>
</comment>
<dbReference type="SUPFAM" id="SSF56235">
    <property type="entry name" value="N-terminal nucleophile aminohydrolases (Ntn hydrolases)"/>
    <property type="match status" value="1"/>
</dbReference>
<evidence type="ECO:0000313" key="6">
    <source>
        <dbReference type="Proteomes" id="UP000641152"/>
    </source>
</evidence>
<dbReference type="InterPro" id="IPR051786">
    <property type="entry name" value="ASN_synthetase/amidase"/>
</dbReference>
<feature type="domain" description="Glutamine amidotransferase type-2" evidence="4">
    <location>
        <begin position="1"/>
        <end position="179"/>
    </location>
</feature>
<organism evidence="5 6">
    <name type="scientific">Methylomonas fluvii</name>
    <dbReference type="NCBI Taxonomy" id="1854564"/>
    <lineage>
        <taxon>Bacteria</taxon>
        <taxon>Pseudomonadati</taxon>
        <taxon>Pseudomonadota</taxon>
        <taxon>Gammaproteobacteria</taxon>
        <taxon>Methylococcales</taxon>
        <taxon>Methylococcaceae</taxon>
        <taxon>Methylomonas</taxon>
    </lineage>
</organism>
<dbReference type="Proteomes" id="UP000641152">
    <property type="component" value="Unassembled WGS sequence"/>
</dbReference>
<reference evidence="5 6" key="1">
    <citation type="submission" date="2020-09" db="EMBL/GenBank/DDBJ databases">
        <title>Methylomonas albis sp. nov. and Methylomonas fluvii sp. nov.: Two cold-adapted methanotrophs from the River Elbe and an amended description of Methylovulum psychrotolerans strain Eb1.</title>
        <authorList>
            <person name="Bussmann I.K."/>
            <person name="Klings K.-W."/>
            <person name="Warnstedt J."/>
            <person name="Hoppert M."/>
            <person name="Saborowski A."/>
            <person name="Horn F."/>
            <person name="Liebner S."/>
        </authorList>
    </citation>
    <scope>NUCLEOTIDE SEQUENCE [LARGE SCALE GENOMIC DNA]</scope>
    <source>
        <strain evidence="5 6">EbB</strain>
    </source>
</reference>
<comment type="catalytic activity">
    <reaction evidence="3">
        <text>L-aspartate + L-glutamine + ATP + H2O = L-asparagine + L-glutamate + AMP + diphosphate + H(+)</text>
        <dbReference type="Rhea" id="RHEA:12228"/>
        <dbReference type="ChEBI" id="CHEBI:15377"/>
        <dbReference type="ChEBI" id="CHEBI:15378"/>
        <dbReference type="ChEBI" id="CHEBI:29985"/>
        <dbReference type="ChEBI" id="CHEBI:29991"/>
        <dbReference type="ChEBI" id="CHEBI:30616"/>
        <dbReference type="ChEBI" id="CHEBI:33019"/>
        <dbReference type="ChEBI" id="CHEBI:58048"/>
        <dbReference type="ChEBI" id="CHEBI:58359"/>
        <dbReference type="ChEBI" id="CHEBI:456215"/>
        <dbReference type="EC" id="6.3.5.4"/>
    </reaction>
</comment>
<proteinExistence type="predicted"/>
<dbReference type="Pfam" id="PF13537">
    <property type="entry name" value="GATase_7"/>
    <property type="match status" value="1"/>
</dbReference>
<dbReference type="Gene3D" id="3.60.20.10">
    <property type="entry name" value="Glutamine Phosphoribosylpyrophosphate, subunit 1, domain 1"/>
    <property type="match status" value="1"/>
</dbReference>
<dbReference type="InterPro" id="IPR017932">
    <property type="entry name" value="GATase_2_dom"/>
</dbReference>
<accession>A0ABR9DH49</accession>
<name>A0ABR9DH49_9GAMM</name>
<sequence length="398" mass="43082">MATAMIQPGLRPRIAKCVDGPIALAMLDFAAKSDERKPATNLPQGPSGLSLAADIRLDAPDECTDDFSLLALLEQGGTNNIEQLAGDFAFAAWDPRHRTLLLARDGMGVRPLFLAQRPGSAFVFASLPRGLHASGLISKKLEQSFIVNELLLQSNQPQHSLFSGVERLIPGDWLRVAQDGKSEQGQHWRLNPATAGRLKINAKDAAAELSTLISAAVSRRLPATGPVASHLSGGMDSCALAILAARALRPLGRDLLAYSLLPTPFNEHAFGGAGQFIAPVLRQEPDMMWFPMQAEDPLACVLPKMDEDQLFPADPSHPEVRIMADASVRGAQTLFSGWGGDEGASYNHRGVLAEALLTWHWGYLTRELRAMAAQRQKSVARTAWSEIAPYLGEDGYMH</sequence>
<gene>
    <name evidence="5" type="ORF">EBB_18315</name>
</gene>
<dbReference type="PANTHER" id="PTHR43284:SF1">
    <property type="entry name" value="ASPARAGINE SYNTHETASE"/>
    <property type="match status" value="1"/>
</dbReference>
<evidence type="ECO:0000256" key="2">
    <source>
        <dbReference type="ARBA" id="ARBA00012737"/>
    </source>
</evidence>
<evidence type="ECO:0000259" key="4">
    <source>
        <dbReference type="PROSITE" id="PS51278"/>
    </source>
</evidence>
<evidence type="ECO:0000256" key="3">
    <source>
        <dbReference type="ARBA" id="ARBA00048741"/>
    </source>
</evidence>